<dbReference type="GO" id="GO:0020037">
    <property type="term" value="F:heme binding"/>
    <property type="evidence" value="ECO:0007669"/>
    <property type="project" value="InterPro"/>
</dbReference>
<dbReference type="FunFam" id="1.10.630.10:FF:000051">
    <property type="entry name" value="Cytochrome P450 monooxygenase (Fum15)"/>
    <property type="match status" value="1"/>
</dbReference>
<dbReference type="CDD" id="cd11069">
    <property type="entry name" value="CYP_FUM15-like"/>
    <property type="match status" value="1"/>
</dbReference>
<comment type="cofactor">
    <cofactor evidence="1">
        <name>heme</name>
        <dbReference type="ChEBI" id="CHEBI:30413"/>
    </cofactor>
</comment>
<dbReference type="GO" id="GO:0005506">
    <property type="term" value="F:iron ion binding"/>
    <property type="evidence" value="ECO:0007669"/>
    <property type="project" value="InterPro"/>
</dbReference>
<dbReference type="InterPro" id="IPR050121">
    <property type="entry name" value="Cytochrome_P450_monoxygenase"/>
</dbReference>
<dbReference type="InterPro" id="IPR036396">
    <property type="entry name" value="Cyt_P450_sf"/>
</dbReference>
<dbReference type="InterPro" id="IPR001128">
    <property type="entry name" value="Cyt_P450"/>
</dbReference>
<dbReference type="InterPro" id="IPR002401">
    <property type="entry name" value="Cyt_P450_E_grp-I"/>
</dbReference>
<gene>
    <name evidence="3" type="ORF">EV356DRAFT_556924</name>
</gene>
<evidence type="ECO:0000313" key="4">
    <source>
        <dbReference type="Proteomes" id="UP000800092"/>
    </source>
</evidence>
<dbReference type="PANTHER" id="PTHR24305">
    <property type="entry name" value="CYTOCHROME P450"/>
    <property type="match status" value="1"/>
</dbReference>
<dbReference type="PANTHER" id="PTHR24305:SF227">
    <property type="entry name" value="P450, PUTATIVE (EUROFUNG)-RELATED"/>
    <property type="match status" value="1"/>
</dbReference>
<dbReference type="AlphaFoldDB" id="A0A6A6HNR3"/>
<dbReference type="Proteomes" id="UP000800092">
    <property type="component" value="Unassembled WGS sequence"/>
</dbReference>
<feature type="transmembrane region" description="Helical" evidence="2">
    <location>
        <begin position="30"/>
        <end position="55"/>
    </location>
</feature>
<keyword evidence="1" id="KW-0408">Iron</keyword>
<dbReference type="Pfam" id="PF00067">
    <property type="entry name" value="p450"/>
    <property type="match status" value="1"/>
</dbReference>
<keyword evidence="2" id="KW-1133">Transmembrane helix</keyword>
<dbReference type="PRINTS" id="PR00463">
    <property type="entry name" value="EP450I"/>
</dbReference>
<evidence type="ECO:0000256" key="1">
    <source>
        <dbReference type="PIRSR" id="PIRSR602401-1"/>
    </source>
</evidence>
<keyword evidence="2" id="KW-0472">Membrane</keyword>
<dbReference type="GO" id="GO:0004497">
    <property type="term" value="F:monooxygenase activity"/>
    <property type="evidence" value="ECO:0007669"/>
    <property type="project" value="InterPro"/>
</dbReference>
<dbReference type="EMBL" id="ML991772">
    <property type="protein sequence ID" value="KAF2239746.1"/>
    <property type="molecule type" value="Genomic_DNA"/>
</dbReference>
<proteinExistence type="predicted"/>
<reference evidence="3" key="1">
    <citation type="journal article" date="2020" name="Stud. Mycol.">
        <title>101 Dothideomycetes genomes: a test case for predicting lifestyles and emergence of pathogens.</title>
        <authorList>
            <person name="Haridas S."/>
            <person name="Albert R."/>
            <person name="Binder M."/>
            <person name="Bloem J."/>
            <person name="Labutti K."/>
            <person name="Salamov A."/>
            <person name="Andreopoulos B."/>
            <person name="Baker S."/>
            <person name="Barry K."/>
            <person name="Bills G."/>
            <person name="Bluhm B."/>
            <person name="Cannon C."/>
            <person name="Castanera R."/>
            <person name="Culley D."/>
            <person name="Daum C."/>
            <person name="Ezra D."/>
            <person name="Gonzalez J."/>
            <person name="Henrissat B."/>
            <person name="Kuo A."/>
            <person name="Liang C."/>
            <person name="Lipzen A."/>
            <person name="Lutzoni F."/>
            <person name="Magnuson J."/>
            <person name="Mondo S."/>
            <person name="Nolan M."/>
            <person name="Ohm R."/>
            <person name="Pangilinan J."/>
            <person name="Park H.-J."/>
            <person name="Ramirez L."/>
            <person name="Alfaro M."/>
            <person name="Sun H."/>
            <person name="Tritt A."/>
            <person name="Yoshinaga Y."/>
            <person name="Zwiers L.-H."/>
            <person name="Turgeon B."/>
            <person name="Goodwin S."/>
            <person name="Spatafora J."/>
            <person name="Crous P."/>
            <person name="Grigoriev I."/>
        </authorList>
    </citation>
    <scope>NUCLEOTIDE SEQUENCE</scope>
    <source>
        <strain evidence="3">Tuck. ex Michener</strain>
    </source>
</reference>
<keyword evidence="4" id="KW-1185">Reference proteome</keyword>
<organism evidence="3 4">
    <name type="scientific">Viridothelium virens</name>
    <name type="common">Speckled blister lichen</name>
    <name type="synonym">Trypethelium virens</name>
    <dbReference type="NCBI Taxonomy" id="1048519"/>
    <lineage>
        <taxon>Eukaryota</taxon>
        <taxon>Fungi</taxon>
        <taxon>Dikarya</taxon>
        <taxon>Ascomycota</taxon>
        <taxon>Pezizomycotina</taxon>
        <taxon>Dothideomycetes</taxon>
        <taxon>Dothideomycetes incertae sedis</taxon>
        <taxon>Trypetheliales</taxon>
        <taxon>Trypetheliaceae</taxon>
        <taxon>Viridothelium</taxon>
    </lineage>
</organism>
<evidence type="ECO:0000256" key="2">
    <source>
        <dbReference type="SAM" id="Phobius"/>
    </source>
</evidence>
<keyword evidence="1" id="KW-0349">Heme</keyword>
<accession>A0A6A6HNR3</accession>
<protein>
    <submittedName>
        <fullName evidence="3">Cytochrome P450</fullName>
    </submittedName>
</protein>
<sequence length="546" mass="60630">MVPSFSAIAGFTLTASLLISQYYPNYSIRASSILTFLALFSLLAVVRTVWTAVLWPHVFSPLKNLPEPKGGSFLMGQFPVILKYPTGEPARGWVDDIDHNGLLRYRYIFNAERLILASPEALREVLVTKNYQFIKPPQIGKSIGRILGVGVLLAEGDEHKRQRKNLSPAFAFRHIKDLYPIFWAKAREATSALTGEFHRSRTSDTNQSLTVEIGGWASRATLDIIGVAGMGKDFNSLQNPRNELTQAYQRVFDPGKVGRILQLLGIFLPIWFLRRIPVQRNTDIREANTTIKRTCLSLVQDKRKRLEKGARTDYDILSVAIESGGFSDEDLVNQLMTFLAAGHETTASAMTWTILLLCQNPAIQARLREEVRGRLPSLSDASKGITSTDIDSLPYLNAVCNESLRFYPPVPSTLRQAAHDTTILDQPVPRGTTIIMSPWAINQSKKLWGPDARSFNPDRWIDSTTGHANNTGGADSNFSFLTFLHGPRSCIGQAFAKAEFACLLAAWVGSFEMELAEPDREIDIKSGITARPKGGLLVKLKPIGGW</sequence>
<dbReference type="SUPFAM" id="SSF48264">
    <property type="entry name" value="Cytochrome P450"/>
    <property type="match status" value="1"/>
</dbReference>
<keyword evidence="2" id="KW-0812">Transmembrane</keyword>
<keyword evidence="1" id="KW-0479">Metal-binding</keyword>
<dbReference type="PRINTS" id="PR00385">
    <property type="entry name" value="P450"/>
</dbReference>
<evidence type="ECO:0000313" key="3">
    <source>
        <dbReference type="EMBL" id="KAF2239746.1"/>
    </source>
</evidence>
<name>A0A6A6HNR3_VIRVR</name>
<dbReference type="OrthoDB" id="1470350at2759"/>
<dbReference type="GO" id="GO:0016705">
    <property type="term" value="F:oxidoreductase activity, acting on paired donors, with incorporation or reduction of molecular oxygen"/>
    <property type="evidence" value="ECO:0007669"/>
    <property type="project" value="InterPro"/>
</dbReference>
<feature type="binding site" description="axial binding residue" evidence="1">
    <location>
        <position position="490"/>
    </location>
    <ligand>
        <name>heme</name>
        <dbReference type="ChEBI" id="CHEBI:30413"/>
    </ligand>
    <ligandPart>
        <name>Fe</name>
        <dbReference type="ChEBI" id="CHEBI:18248"/>
    </ligandPart>
</feature>
<dbReference type="Gene3D" id="1.10.630.10">
    <property type="entry name" value="Cytochrome P450"/>
    <property type="match status" value="1"/>
</dbReference>